<evidence type="ECO:0000313" key="7">
    <source>
        <dbReference type="EMBL" id="MBV2144886.1"/>
    </source>
</evidence>
<dbReference type="Proteomes" id="UP000752297">
    <property type="component" value="Unassembled WGS sequence"/>
</dbReference>
<keyword evidence="1" id="KW-0678">Repressor</keyword>
<evidence type="ECO:0000313" key="8">
    <source>
        <dbReference type="Proteomes" id="UP000752297"/>
    </source>
</evidence>
<evidence type="ECO:0000256" key="4">
    <source>
        <dbReference type="ARBA" id="ARBA00023163"/>
    </source>
</evidence>
<keyword evidence="4" id="KW-0804">Transcription</keyword>
<dbReference type="PROSITE" id="PS01081">
    <property type="entry name" value="HTH_TETR_1"/>
    <property type="match status" value="1"/>
</dbReference>
<reference evidence="7 8" key="1">
    <citation type="submission" date="2021-06" db="EMBL/GenBank/DDBJ databases">
        <title>Falsochrobactrum tianjin sp.nov., a new petroleum-degrading bacteria isolated from oily soils.</title>
        <authorList>
            <person name="Chen G."/>
            <person name="Chen H."/>
            <person name="Tian J."/>
            <person name="Qing J."/>
            <person name="Zhong L."/>
            <person name="Ma W."/>
            <person name="Song Y."/>
            <person name="Cui X."/>
            <person name="Yan B."/>
        </authorList>
    </citation>
    <scope>NUCLEOTIDE SEQUENCE [LARGE SCALE GENOMIC DNA]</scope>
    <source>
        <strain evidence="7 8">TDYN1</strain>
    </source>
</reference>
<dbReference type="GO" id="GO:0000976">
    <property type="term" value="F:transcription cis-regulatory region binding"/>
    <property type="evidence" value="ECO:0007669"/>
    <property type="project" value="TreeGrafter"/>
</dbReference>
<proteinExistence type="predicted"/>
<protein>
    <submittedName>
        <fullName evidence="7">TetR family transcriptional regulator</fullName>
    </submittedName>
</protein>
<name>A0A949UW33_9HYPH</name>
<keyword evidence="8" id="KW-1185">Reference proteome</keyword>
<dbReference type="GO" id="GO:0003700">
    <property type="term" value="F:DNA-binding transcription factor activity"/>
    <property type="evidence" value="ECO:0007669"/>
    <property type="project" value="TreeGrafter"/>
</dbReference>
<evidence type="ECO:0000256" key="3">
    <source>
        <dbReference type="ARBA" id="ARBA00023125"/>
    </source>
</evidence>
<feature type="domain" description="HTH tetR-type" evidence="6">
    <location>
        <begin position="9"/>
        <end position="69"/>
    </location>
</feature>
<dbReference type="PANTHER" id="PTHR30055:SF240">
    <property type="entry name" value="HTH-TYPE TRANSCRIPTIONAL REGULATOR ACRR"/>
    <property type="match status" value="1"/>
</dbReference>
<dbReference type="RefSeq" id="WP_217678850.1">
    <property type="nucleotide sequence ID" value="NZ_JAHRVA010000007.1"/>
</dbReference>
<keyword evidence="3 5" id="KW-0238">DNA-binding</keyword>
<dbReference type="InterPro" id="IPR013572">
    <property type="entry name" value="Tscrpt_reg_MAATS_C"/>
</dbReference>
<dbReference type="InterPro" id="IPR001647">
    <property type="entry name" value="HTH_TetR"/>
</dbReference>
<evidence type="ECO:0000256" key="5">
    <source>
        <dbReference type="PROSITE-ProRule" id="PRU00335"/>
    </source>
</evidence>
<feature type="DNA-binding region" description="H-T-H motif" evidence="5">
    <location>
        <begin position="32"/>
        <end position="51"/>
    </location>
</feature>
<dbReference type="PROSITE" id="PS50977">
    <property type="entry name" value="HTH_TETR_2"/>
    <property type="match status" value="1"/>
</dbReference>
<dbReference type="PANTHER" id="PTHR30055">
    <property type="entry name" value="HTH-TYPE TRANSCRIPTIONAL REGULATOR RUTR"/>
    <property type="match status" value="1"/>
</dbReference>
<accession>A0A949UW33</accession>
<evidence type="ECO:0000259" key="6">
    <source>
        <dbReference type="PROSITE" id="PS50977"/>
    </source>
</evidence>
<dbReference type="InterPro" id="IPR023772">
    <property type="entry name" value="DNA-bd_HTH_TetR-type_CS"/>
</dbReference>
<dbReference type="Pfam" id="PF00440">
    <property type="entry name" value="TetR_N"/>
    <property type="match status" value="1"/>
</dbReference>
<dbReference type="Pfam" id="PF08361">
    <property type="entry name" value="TetR_C_2"/>
    <property type="match status" value="1"/>
</dbReference>
<organism evidence="7 8">
    <name type="scientific">Falsochrobactrum tianjinense</name>
    <dbReference type="NCBI Taxonomy" id="2706015"/>
    <lineage>
        <taxon>Bacteria</taxon>
        <taxon>Pseudomonadati</taxon>
        <taxon>Pseudomonadota</taxon>
        <taxon>Alphaproteobacteria</taxon>
        <taxon>Hyphomicrobiales</taxon>
        <taxon>Brucellaceae</taxon>
        <taxon>Falsochrobactrum</taxon>
    </lineage>
</organism>
<dbReference type="EMBL" id="JAHRVA010000007">
    <property type="protein sequence ID" value="MBV2144886.1"/>
    <property type="molecule type" value="Genomic_DNA"/>
</dbReference>
<gene>
    <name evidence="7" type="ORF">KUG47_15410</name>
</gene>
<dbReference type="InterPro" id="IPR050109">
    <property type="entry name" value="HTH-type_TetR-like_transc_reg"/>
</dbReference>
<evidence type="ECO:0000256" key="1">
    <source>
        <dbReference type="ARBA" id="ARBA00022491"/>
    </source>
</evidence>
<sequence>MRRTKAEAAETREAILCSAERIFFEKGLAHSTLDEIATAAGVTRGAIYWHFQNKADIFLELFDTVRLPRISVLDLDDADGNPKDPLAFIEKTACDWLDTLVVDEQRQRLLTILVRTNFADEFAEVQAAKDALEEEQARILVAIMEKAATQGILHPQWSAQSASNAFRWLMKGMVWEWLLSMRSFEIATDGKKTLQTFLSSIRKA</sequence>
<keyword evidence="2" id="KW-0805">Transcription regulation</keyword>
<comment type="caution">
    <text evidence="7">The sequence shown here is derived from an EMBL/GenBank/DDBJ whole genome shotgun (WGS) entry which is preliminary data.</text>
</comment>
<dbReference type="AlphaFoldDB" id="A0A949UW33"/>
<evidence type="ECO:0000256" key="2">
    <source>
        <dbReference type="ARBA" id="ARBA00023015"/>
    </source>
</evidence>